<dbReference type="InterPro" id="IPR006652">
    <property type="entry name" value="Kelch_1"/>
</dbReference>
<dbReference type="EMBL" id="DF237466">
    <property type="protein sequence ID" value="GAQ89395.1"/>
    <property type="molecule type" value="Genomic_DNA"/>
</dbReference>
<dbReference type="STRING" id="105231.A0A1Y1IEM2"/>
<feature type="region of interest" description="Disordered" evidence="4">
    <location>
        <begin position="563"/>
        <end position="604"/>
    </location>
</feature>
<dbReference type="SUPFAM" id="SSF117281">
    <property type="entry name" value="Kelch motif"/>
    <property type="match status" value="1"/>
</dbReference>
<reference evidence="5 6" key="1">
    <citation type="journal article" date="2014" name="Nat. Commun.">
        <title>Klebsormidium flaccidum genome reveals primary factors for plant terrestrial adaptation.</title>
        <authorList>
            <person name="Hori K."/>
            <person name="Maruyama F."/>
            <person name="Fujisawa T."/>
            <person name="Togashi T."/>
            <person name="Yamamoto N."/>
            <person name="Seo M."/>
            <person name="Sato S."/>
            <person name="Yamada T."/>
            <person name="Mori H."/>
            <person name="Tajima N."/>
            <person name="Moriyama T."/>
            <person name="Ikeuchi M."/>
            <person name="Watanabe M."/>
            <person name="Wada H."/>
            <person name="Kobayashi K."/>
            <person name="Saito M."/>
            <person name="Masuda T."/>
            <person name="Sasaki-Sekimoto Y."/>
            <person name="Mashiguchi K."/>
            <person name="Awai K."/>
            <person name="Shimojima M."/>
            <person name="Masuda S."/>
            <person name="Iwai M."/>
            <person name="Nobusawa T."/>
            <person name="Narise T."/>
            <person name="Kondo S."/>
            <person name="Saito H."/>
            <person name="Sato R."/>
            <person name="Murakawa M."/>
            <person name="Ihara Y."/>
            <person name="Oshima-Yamada Y."/>
            <person name="Ohtaka K."/>
            <person name="Satoh M."/>
            <person name="Sonobe K."/>
            <person name="Ishii M."/>
            <person name="Ohtani R."/>
            <person name="Kanamori-Sato M."/>
            <person name="Honoki R."/>
            <person name="Miyazaki D."/>
            <person name="Mochizuki H."/>
            <person name="Umetsu J."/>
            <person name="Higashi K."/>
            <person name="Shibata D."/>
            <person name="Kamiya Y."/>
            <person name="Sato N."/>
            <person name="Nakamura Y."/>
            <person name="Tabata S."/>
            <person name="Ida S."/>
            <person name="Kurokawa K."/>
            <person name="Ohta H."/>
        </authorList>
    </citation>
    <scope>NUCLEOTIDE SEQUENCE [LARGE SCALE GENOMIC DNA]</scope>
    <source>
        <strain evidence="5 6">NIES-2285</strain>
    </source>
</reference>
<feature type="compositionally biased region" description="Basic residues" evidence="4">
    <location>
        <begin position="1152"/>
        <end position="1168"/>
    </location>
</feature>
<evidence type="ECO:0000256" key="4">
    <source>
        <dbReference type="SAM" id="MobiDB-lite"/>
    </source>
</evidence>
<dbReference type="PANTHER" id="PTHR46093:SF3">
    <property type="entry name" value="ACYL-COA-BINDING DOMAIN-CONTAINING PROTEIN 4"/>
    <property type="match status" value="1"/>
</dbReference>
<keyword evidence="3" id="KW-0175">Coiled coil</keyword>
<dbReference type="InterPro" id="IPR015915">
    <property type="entry name" value="Kelch-typ_b-propeller"/>
</dbReference>
<name>A0A1Y1IEM2_KLENI</name>
<protein>
    <submittedName>
        <fullName evidence="5">Uncharacterized protein</fullName>
    </submittedName>
</protein>
<dbReference type="PANTHER" id="PTHR46093">
    <property type="entry name" value="ACYL-COA-BINDING DOMAIN-CONTAINING PROTEIN 5"/>
    <property type="match status" value="1"/>
</dbReference>
<feature type="region of interest" description="Disordered" evidence="4">
    <location>
        <begin position="771"/>
        <end position="906"/>
    </location>
</feature>
<organism evidence="5 6">
    <name type="scientific">Klebsormidium nitens</name>
    <name type="common">Green alga</name>
    <name type="synonym">Ulothrix nitens</name>
    <dbReference type="NCBI Taxonomy" id="105231"/>
    <lineage>
        <taxon>Eukaryota</taxon>
        <taxon>Viridiplantae</taxon>
        <taxon>Streptophyta</taxon>
        <taxon>Klebsormidiophyceae</taxon>
        <taxon>Klebsormidiales</taxon>
        <taxon>Klebsormidiaceae</taxon>
        <taxon>Klebsormidium</taxon>
    </lineage>
</organism>
<feature type="region of interest" description="Disordered" evidence="4">
    <location>
        <begin position="927"/>
        <end position="954"/>
    </location>
</feature>
<feature type="region of interest" description="Disordered" evidence="4">
    <location>
        <begin position="669"/>
        <end position="709"/>
    </location>
</feature>
<feature type="region of interest" description="Disordered" evidence="4">
    <location>
        <begin position="376"/>
        <end position="406"/>
    </location>
</feature>
<accession>A0A1Y1IEM2</accession>
<evidence type="ECO:0000313" key="5">
    <source>
        <dbReference type="EMBL" id="GAQ89395.1"/>
    </source>
</evidence>
<feature type="region of interest" description="Disordered" evidence="4">
    <location>
        <begin position="437"/>
        <end position="464"/>
    </location>
</feature>
<evidence type="ECO:0000313" key="6">
    <source>
        <dbReference type="Proteomes" id="UP000054558"/>
    </source>
</evidence>
<dbReference type="Proteomes" id="UP000054558">
    <property type="component" value="Unassembled WGS sequence"/>
</dbReference>
<feature type="region of interest" description="Disordered" evidence="4">
    <location>
        <begin position="1"/>
        <end position="24"/>
    </location>
</feature>
<dbReference type="OrthoDB" id="10251809at2759"/>
<dbReference type="InterPro" id="IPR011043">
    <property type="entry name" value="Gal_Oxase/kelch_b-propeller"/>
</dbReference>
<feature type="region of interest" description="Disordered" evidence="4">
    <location>
        <begin position="1295"/>
        <end position="1317"/>
    </location>
</feature>
<feature type="region of interest" description="Disordered" evidence="4">
    <location>
        <begin position="1131"/>
        <end position="1182"/>
    </location>
</feature>
<feature type="compositionally biased region" description="Basic and acidic residues" evidence="4">
    <location>
        <begin position="497"/>
        <end position="543"/>
    </location>
</feature>
<dbReference type="Pfam" id="PF01344">
    <property type="entry name" value="Kelch_1"/>
    <property type="match status" value="1"/>
</dbReference>
<feature type="compositionally biased region" description="Basic and acidic residues" evidence="4">
    <location>
        <begin position="8"/>
        <end position="21"/>
    </location>
</feature>
<keyword evidence="6" id="KW-1185">Reference proteome</keyword>
<evidence type="ECO:0000256" key="1">
    <source>
        <dbReference type="ARBA" id="ARBA00022441"/>
    </source>
</evidence>
<keyword evidence="2" id="KW-0677">Repeat</keyword>
<sequence>MQWDTVNEVERKSQAEKDEGRGVLGPGERYCHTLNLVSLGGERWVFAVGGTNCARKQVVGVCKYDTGRELWKRPKLSGPQPPPRESHTCTTVGHKLFVFGGRNSEATLGDLHILDTDANQWITPETTGDAPCPREGHAAVSVDQLVYVFGGCRRADKENEDDLYFDDVYRLETETLTWQKLETSGGRPSARTGHSMVAWDSSLIVFGGQDADDQPLNDIFALDTEMLVWTKLQPRGELPAPRAGHVSALVGSQLIIFGGVDKGERKLLNDICVLDLDTLVWRRQAARGAFPRHRFSAASALVDARGGDLLIYGGCDEELAPTSGFFVLLTGLGQSGPDVKRLAKHTPRGLPPPSCPAKRHRKVVFAHCLGQSGPDVKRLAKHTPRAPAPPLRPAKRRKTVISSFSGQTARVDTETAARYFEAVSRIADQLGMEALSTEQERAGGGSAAGGARETGEGSLPRVFPAGELGAGERLMDPFLGGGLERRENGGGGVSRQEGNEGEREEGERFENDGHIREVQKRASEKNDGSCPGEKRSTVPDRGSEVINANGTRGESLHVMSLGVKPSNQGRSEAREGVSRNGCTGLPPGEKGEKRPPGTVRGGGKTLVSAGVQTIYSARELHYRPTGLVRAKKLVPVRRGTKATANGGPQGDPPARMEGVVSPEIAGAQVRVASTEEGTGRRENGRTGTGNGIRETEGTPSKSCHAPREESLRSVGLCGVATSAATPVENGNRVGLAIDSHAERDEGQSAAQEGLSNNYGISRVEETAAPANEINERDSLTPGLGPASLLPPNRERPVLPTPPQSTVLTLTPPESGVRNPLLSREPGPAAAAGPHLQHCPSDLSANSSDLPKPGVTGSVPDLGRAEAAYSHRETAPSPTPHAAPAGPQYPDDRPPAPDPLQPAADVSNDHLDCHASHLDSSRVFGCAEAAPPRERREAAEGAYPRAEAAPHDRADGAEIVAGERFGGWALIKVPEIKEEPPKETIDIKIEDLLQTGFSISAAVGGQQLRGFLYSSNPKFLAIAQVLALKKRAEDQQAAAIAAAERKAARILEKKAKEERKLEAARAAQEALRIAAEARAEKAALRKKSPPVTSNPNPLAVVPVDQGDRVHLPVDQPVDPAVEIPVLPNPSSTCPARNDGFSPPVKVLSPVGGRKGRKREPGAKKGRTRARPQTGRGYLANYPPNLHMQMQMPVVMHQPMPVVMRPPMGLPGHPSESAIAPGGEQVAVENICPPIDSHGTEANAINQAVEDAGAEMGPVAEGEMEHVAVEEGMDIAAESGHAGQEIMLYEEPVMDQFAPGLDPDREHLEAPFVEGSPGELATGQQLLGEEHPDPTGEYSADLSALYPSEAPPYEAVPGTYADAGAAYGHQQGYEPGQVVTGAIYHQDGQPAYAQGHVVYEHPPTAYYAHDPYYGTYQVAEGYQPGHVPYHPQYATPEYQHGYLAHDPYGQMAPVMHPVGAYGMQAPPIHYGAPVYGPVQPATASAIDPTHVTYQQQMYNMQVYGTPYDPSHWSAPPAQ</sequence>
<feature type="compositionally biased region" description="Low complexity" evidence="4">
    <location>
        <begin position="879"/>
        <end position="888"/>
    </location>
</feature>
<dbReference type="SMART" id="SM00612">
    <property type="entry name" value="Kelch"/>
    <property type="match status" value="4"/>
</dbReference>
<keyword evidence="1" id="KW-0880">Kelch repeat</keyword>
<evidence type="ECO:0000256" key="3">
    <source>
        <dbReference type="SAM" id="Coils"/>
    </source>
</evidence>
<feature type="region of interest" description="Disordered" evidence="4">
    <location>
        <begin position="479"/>
        <end position="544"/>
    </location>
</feature>
<dbReference type="Pfam" id="PF24681">
    <property type="entry name" value="Kelch_KLHDC2_KLHL20_DRC7"/>
    <property type="match status" value="1"/>
</dbReference>
<feature type="coiled-coil region" evidence="3">
    <location>
        <begin position="1039"/>
        <end position="1086"/>
    </location>
</feature>
<dbReference type="SUPFAM" id="SSF50965">
    <property type="entry name" value="Galactose oxidase, central domain"/>
    <property type="match status" value="1"/>
</dbReference>
<evidence type="ECO:0000256" key="2">
    <source>
        <dbReference type="ARBA" id="ARBA00022737"/>
    </source>
</evidence>
<dbReference type="Gene3D" id="2.120.10.80">
    <property type="entry name" value="Kelch-type beta propeller"/>
    <property type="match status" value="2"/>
</dbReference>
<gene>
    <name evidence="5" type="ORF">KFL_005170050</name>
</gene>
<proteinExistence type="predicted"/>